<dbReference type="AlphaFoldDB" id="A0AAW8NBR3"/>
<feature type="domain" description="DUF1508" evidence="2">
    <location>
        <begin position="10"/>
        <end position="55"/>
    </location>
</feature>
<dbReference type="InterPro" id="IPR010879">
    <property type="entry name" value="DUF1508"/>
</dbReference>
<feature type="compositionally biased region" description="Polar residues" evidence="1">
    <location>
        <begin position="80"/>
        <end position="90"/>
    </location>
</feature>
<evidence type="ECO:0000313" key="4">
    <source>
        <dbReference type="Proteomes" id="UP001262032"/>
    </source>
</evidence>
<evidence type="ECO:0000259" key="2">
    <source>
        <dbReference type="Pfam" id="PF07411"/>
    </source>
</evidence>
<dbReference type="GeneID" id="97423013"/>
<gene>
    <name evidence="3" type="ORF">J2X12_002320</name>
</gene>
<evidence type="ECO:0000313" key="3">
    <source>
        <dbReference type="EMBL" id="MDR7164291.1"/>
    </source>
</evidence>
<proteinExistence type="predicted"/>
<comment type="caution">
    <text evidence="3">The sequence shown here is derived from an EMBL/GenBank/DDBJ whole genome shotgun (WGS) entry which is preliminary data.</text>
</comment>
<reference evidence="3" key="1">
    <citation type="submission" date="2023-07" db="EMBL/GenBank/DDBJ databases">
        <title>Sorghum-associated microbial communities from plants grown in Nebraska, USA.</title>
        <authorList>
            <person name="Schachtman D."/>
        </authorList>
    </citation>
    <scope>NUCLEOTIDE SEQUENCE</scope>
    <source>
        <strain evidence="3">BE261</strain>
    </source>
</reference>
<dbReference type="InterPro" id="IPR036913">
    <property type="entry name" value="YegP-like_sf"/>
</dbReference>
<dbReference type="RefSeq" id="WP_251424175.1">
    <property type="nucleotide sequence ID" value="NZ_JAVDTN010000008.1"/>
</dbReference>
<dbReference type="Gene3D" id="2.30.29.80">
    <property type="match status" value="1"/>
</dbReference>
<organism evidence="3 4">
    <name type="scientific">Pseudarthrobacter oxydans</name>
    <name type="common">Arthrobacter oxydans</name>
    <dbReference type="NCBI Taxonomy" id="1671"/>
    <lineage>
        <taxon>Bacteria</taxon>
        <taxon>Bacillati</taxon>
        <taxon>Actinomycetota</taxon>
        <taxon>Actinomycetes</taxon>
        <taxon>Micrococcales</taxon>
        <taxon>Micrococcaceae</taxon>
        <taxon>Pseudarthrobacter</taxon>
    </lineage>
</organism>
<name>A0AAW8NBR3_PSEOX</name>
<accession>A0AAW8NBR3</accession>
<evidence type="ECO:0000256" key="1">
    <source>
        <dbReference type="SAM" id="MobiDB-lite"/>
    </source>
</evidence>
<sequence length="90" mass="9431">MAGTFELFADEDSRIRFRLVAPDGTVLAVSGQYPDKYQAAAAIRDVRECAGTGLISDLAPAAALARVGAQRSPHHVRPYSTGTANSRGAA</sequence>
<dbReference type="SUPFAM" id="SSF160113">
    <property type="entry name" value="YegP-like"/>
    <property type="match status" value="1"/>
</dbReference>
<dbReference type="Proteomes" id="UP001262032">
    <property type="component" value="Unassembled WGS sequence"/>
</dbReference>
<protein>
    <submittedName>
        <fullName evidence="3">Uncharacterized protein YegP (UPF0339 family)</fullName>
    </submittedName>
</protein>
<dbReference type="Pfam" id="PF07411">
    <property type="entry name" value="DUF1508"/>
    <property type="match status" value="1"/>
</dbReference>
<feature type="region of interest" description="Disordered" evidence="1">
    <location>
        <begin position="69"/>
        <end position="90"/>
    </location>
</feature>
<dbReference type="EMBL" id="JAVDWN010000007">
    <property type="protein sequence ID" value="MDR7164291.1"/>
    <property type="molecule type" value="Genomic_DNA"/>
</dbReference>